<evidence type="ECO:0000256" key="1">
    <source>
        <dbReference type="ARBA" id="ARBA00022837"/>
    </source>
</evidence>
<dbReference type="Gene3D" id="2.30.30.140">
    <property type="match status" value="14"/>
</dbReference>
<dbReference type="SMART" id="SM00580">
    <property type="entry name" value="PUG"/>
    <property type="match status" value="3"/>
</dbReference>
<name>A0A8S9UCL8_PHYIN</name>
<dbReference type="CDD" id="cd09212">
    <property type="entry name" value="PUB"/>
    <property type="match status" value="3"/>
</dbReference>
<dbReference type="PANTHER" id="PTHR34157:SF2">
    <property type="entry name" value="TUZIN"/>
    <property type="match status" value="1"/>
</dbReference>
<dbReference type="PROSITE" id="PS50222">
    <property type="entry name" value="EF_HAND_2"/>
    <property type="match status" value="3"/>
</dbReference>
<dbReference type="GO" id="GO:0005509">
    <property type="term" value="F:calcium ion binding"/>
    <property type="evidence" value="ECO:0007669"/>
    <property type="project" value="InterPro"/>
</dbReference>
<comment type="caution">
    <text evidence="5">The sequence shown here is derived from an EMBL/GenBank/DDBJ whole genome shotgun (WGS) entry which is preliminary data.</text>
</comment>
<dbReference type="SUPFAM" id="SSF47473">
    <property type="entry name" value="EF-hand"/>
    <property type="match status" value="1"/>
</dbReference>
<dbReference type="InterPro" id="IPR014002">
    <property type="entry name" value="Agenet_dom_plant"/>
</dbReference>
<evidence type="ECO:0000256" key="2">
    <source>
        <dbReference type="SAM" id="Coils"/>
    </source>
</evidence>
<feature type="region of interest" description="Disordered" evidence="3">
    <location>
        <begin position="4982"/>
        <end position="5079"/>
    </location>
</feature>
<feature type="compositionally biased region" description="Polar residues" evidence="3">
    <location>
        <begin position="5049"/>
        <end position="5060"/>
    </location>
</feature>
<evidence type="ECO:0000313" key="5">
    <source>
        <dbReference type="EMBL" id="KAF4136048.1"/>
    </source>
</evidence>
<dbReference type="Pfam" id="PF13499">
    <property type="entry name" value="EF-hand_7"/>
    <property type="match status" value="1"/>
</dbReference>
<dbReference type="InterPro" id="IPR036339">
    <property type="entry name" value="PUB-like_dom_sf"/>
</dbReference>
<dbReference type="InterPro" id="IPR002999">
    <property type="entry name" value="Tudor"/>
</dbReference>
<sequence>MTLKTGMLVGLVGSEDMGVLIQIRASSNTCVVKLNNGTLKKNVPLEDVEEAKDMSDTKEKKSPIIRLGESGSPVKPTKLASMSVKTFEKAKTLEVGDLVKARCNGGSRWFPGRIANVNRDGTYDVEYFDGEIEKKMAPADVESTSKLDKTPKRDKFRVGQSVKARYKGGKRLFLGKIKRVHSDETYDILYDDEDEEKRVKTEHIEATSNVENESDEDEKSGKTSSKNLAVGTKVQAYYKKGRRLFPGKIRRVRSDGTYDIDYDDGEIETHVDATQIQVKEDEENLFADSDEDKKKPTITKKKFIVGDRVKAFYGKGKKLFPGKIAKVHMNGTYDIKYDDGDSELRVDSSLIEAVEDEKQISTKSLENPKSMSSTKSLRVGDTVKAKYKRGTRYIKGTITRERMDGTFDIKHEDGDVEERVDMDFIQRDESEDKPKKNTFKVGDVVKAPFQRGSKLFRGKISRVRSDGTYDVAFDDGDKDTHVPVDLIQSEESEIHDEKPRKTTLKVGDNVKARYKKGTKLFAGTITRVRSDGTYDIAYSDGDVEMRVDIDKIQVPESIKSDDDDEKSGLKKNPKVGDKVRARYNKGSQMIHGEVTAVHRDGSCDVRYEDGDKEKRVAAKDIELDEREQEPSKITLKVGDCIEASYKNGAKMFPGKISRVHSDNTYDVTFNDGDSERRVPRSRIKPKAIEDNLAKKKSGFAVGDVIKAKYKKGAKYFTGKISRLRSDGTYDVAYDDGDSETHVDASLIVSAETETAIKAASKAKRFEVGDVVKARYKKGAKLFSGKISRVRSDGTYDVKYDDGDSEMYVESSYIEAKDTTLSHDEADDKKPEIFTVGDKVSAKYKGGSKSFPGKIRKVRVDGTYDIEFDDGDVEQRVKSSAIESIPGAKPKKVEAKASSDKEDIFGDSDKSVIFKAGDAVEANFKQKGKFHRGTIVRTRSDGTYDVDYDVGASERHVRIADIRKIGGSQERCETTKKIKAATAKYSSDSDPEPSISESKSKKKKNLSSSDSSDHEKRVPIQKGARVTYRNAEDSKMRRIGVVRKMHSDGSCDVKYDNGDTAKRVAGKLLVQCSDSEDSEDEPPSRKHMKTKEGPSFRRHERVLSSWRRSSRLSRPRMTEKWTKATVLEKNSDGTYTIRYSDGVVEEDAPSEALKSSKKKKEESESDGSSGTRNAPRRIKKRKLKGGIGTESLFLLEQLAMTLFEEGVLKKKPKLQLLRGDDSSSSDSSPSSSKSGSGSSKSSSKRNKVDKVLKRLFDSSSLRNSKKRFKENDVKKSGKISRSRIISLVEEFVSASKCTKSSDDSHSVRHLLTEWFATHDDLRTHRHFEFKTLMLAFAYAKCRLGKLRMEQSVATVLEGRFASYHETKRQLELWQQKLGFRIFETLQRNFHDHALPNMIPSRIRVSELGLIFEHVARQAVPNKPLDVYLQQQQLYPHHTLVLAEFLCSYYQLYGSENPTTARYSGAVELRPIAFVASCLFSNGDIVCKRHGDLVRRLSVGRTQAQADLILGFRQAFESLLSTDSENPQEERLLDTSQLSAFAAKVSADPSRLEPALTTLRKRSGAVSLVEIYGSCGFIIDELTSAPTIRNAVDKMRMRVDLSDVRRIIGLVRSICVKILRFPNNADYWRIRADNAAFQQKIGRFDGATSLLEAVGFVEHLKTHYELRGARNFEGKRVSALEKSTLDSIREKCIQLDGELSLFDGVESLSSILQRISKASEHEGCRFTLEKCQTTLQNLSSYVENILKNPKDSRCWRIREANSTFQRQIGYLPYATELMESIGFELMQTSHGNVFTLRGTGMTAKKSKEESQISASLSNFAFSSVSSQMEWFLWRRKQEIDSLLDDEMRYLHDIVGHFSQSQNTTRDIITSEKIQSDITLDIALVKMYPYGTNAIETFNKSSIQRQQIAMMRDVFDAMDVEHNGFLLEADFSRVYGISSSLPAWSRFDAFDIGKDGKVDTHDFVAALGPLLDHPYELKTDKNGEQVASLADNDVDPTLCEAISLAVGALRLEMSCVVAATVLEGVINRLYCVVQEPGNAALWLINDKDPIGIQLLRFAAGRELLRLAGFRGSSHPDDGKSRNYELQPQRVRFRTSKSVSEVPPSLDSATVSRIQTIASMLAGHYRGMKTPSVSDISAVSRAISAMERSSENWARVVQLAAKCLRNIENQPENSRYREVNTATSTFTKIVNCVQGGLELFLSIGFRETDSGTLAIPPDRSLTEIRARRLELEVGLAILHQRLTSKDSTVEPQKLDPSTRNARNLPKERHTVTKPIFGTREHLEHKKQMLHSKTRQQPEKVNSTNRGYRKVKGSSAPLKPRPQSARTSIDPIEQEILTDLPRGGVKSSDNTRRTLTRQRSTGTSRSPNTIIKGQERAEGRKTTQRRAPNKPPPANGHTMMLAADAAAGDDFIVVQTRQLVLRGAFIRIGAEIPDLLEERMVVKATSDEHSPGLTKLCVGVSLRFFHPAKALVSTVLSPPELAKCLAVSDTQTMVREIIVDIAVRSVEKASIPMEKFPTVSNLGTALVTSFEPIHMLPIASSSLQLGPSMRYLAACTNDPSSTGVSILNDELSICKLQAYWEGILVQTGKNVRLSPHDIKQIVRRNAYLSLLRSETEETELSSPDSQVTFEEFQTTFRLPQRFLLNFNEENEARVKVPLTFLRRHFTNLLETSTTFTNGYKSAQASALLRRVYKDVQDHIVTVSEDVHIDMEELEGTLNVCQDLERVFVDSQHSALLSWPDIEYFVRHTKRLSTPEMFPAPLDRVHVIGSGQVAEVASGSHTSRLAILYFDGRMEIWNLSSNVSVLESKANVFFSTKNTTDKCESSGNNFMRAWIDANRLESSDTSSRLRRFKRRTEASGALVTFCAWDSVICINSSILQESGSGTFRFFRLANNCVCPIRQVAVKSVEVKLPSLRDKKQSDTVSSSGIVTYFKVAVDGSKIVFLTGCERILWLACAGSGEILCHINLQVTQTSNFRLLFQIVDTQLPSGEFRTQLYATTSAKSYLHVGMWILPQGSRADEALERKRVFTFGDTKTSTTVHLAVCAALLFVASRDGAIIVWSTAKDQNSSISPLVCLRIPLRNEELQSISCQTLGDGYSEAKSSMIQGTVLQQFHPHSLKFALYLFDDGEIIRLPVPENFDLRLVTLEDPAFEFDTFLMPTSGVEQNSARRVTLQKHRIIRVLLVALHPSRSGIFVKKTVNSFFKDLENHGILWKTRDEIVKFAASYHENVAIQLQMFYRHGDDEQVELTQPQCLKQDNNANETQVAPPVVVVGAVVKSRATDQTQCQIWKFALNYLRGSEFESEQHHARRALSVQSSYRLEADRVHRFREDFSRDERVRVQGNKCFKLVQNVKDNIREIIAQGGSLDDTTDSLLRGINSLMLANFESQIHVDPVGNFFSKLLSQVPSSEFSSLIELIKREQSGCVCFAAWIDRVLKEVAAAEELNREQGITLDRLGLIVRHVEATSVTTAELGALFVDLGLTNASDRNAFPRLVDQLHRFVRSTRPDDTLLSLEATTDALYSSLFVAEFIVECTHFLGFFDSKMSRLCSYVTELLESDQSQPEASYAMQLKTRKWQTELRQLAQRQNALQTDTFRNADVDVLQPTVEDLQQLQRFLNTPLPSVALKVSSITLENRCDSIRCRDRFAMNASGRVEDHEDCVPLAVLYVIMDDDEEAGNSFKQELLFLRKVQHVRARDFFLPVCLDAMNAPILPTANGSLVCGGDSDEIRCVVVESLTGWTSLAECLEIIRLSPSSVAYWTPLLWSWSLRVLMALLAMHSQRFSVRGNVNLDMILVSPDSCDLRWCSLSGGAFRESADDDRIDREMAQTLGVFVRTLLHRIEDNVESTVDTVGRDLDNETLCNMRRQLLRLVASKSDKLEGLTDFSSVSQIIACGVGTRDGETLEKLCALGLLCLQPANTRPGILSLWTFVGRPGIEVLSNESQVLNTLSKHLMTLVELERRLRKLSQDLRVCVEECDGESCNKNTLLHVVKNWTVLLERFFQLKTSKKDSPGTRIFATTLGHLVDNRVPYQLCAISLQIFTQSLKHGNRDNGHKAVDMLLHSFADALELVETNTDFNELQSHSLLMATVQQILECVVSIASGQVPPNVSNETSLDTAENAVLWRLSEPLFRNLLGIEMRTSKYATLLQWLDSRRPPFGYTIVENDASSGPSDETNLWWGDHDPRMPRHTPSSLAEEELMKSGCTIATPMTAKYLRCVYETKEIEFKLTSGVSVPKFRLAALQQLFGPAFFERKRSFPMVFLRSLVANVWKDLRFERLLCALLRDSDEKIVLGALSLLDCSTRIFRFDPLRSSNSAVYSFSCPERVFALRLCTQSVVIEVKRVLDTAIKMLKVLGESGASSASRSQHPLVAILCVGMSWLVNCLYGGDHTTQFWRVAGVDHLIIANGNSNSLPFLKVKDANMMNQVFHKAQRLGQDTCAKWGVFTTMPSSLCRNCSPFRLLLEEVVCVASNRAVGLMRALLLSRTFREEAVDSTVALRDLTFQRDLISSSDYGKVSHAIALARDITQLNGTINEQVQVILYVKTLFSYHAATSARVRVSAFVPVCKDIWGWMETAWRTVTLHSSSADKREKISRRQGDVVTAGFSLLHSIISHPALSVEDIGELTAFKAEDSGEPVNVLQELICWMTNLANAARCNGNTTETLIENGVELLTNVVQLRTYDEVAFATLNTCVDIGKVLNLLANNSSENGEWNTILNIEEKQKLWSMLLYFDSRVVTSRILDMDFLGSVVLPRLLSLNTHSSETQIASLLQRLEAVMFLEVLVAAASRCETSVNIQMLFAELFRLLLHHDIVAKEAAFLRKLNHSSNLSRKHVAVCKRVMQVVCCICVDFSAQSPSRIFLDKLEAVGVPTWVVAFHQARETRPGNSEPRVDVFWKEWHGKATKASEPIKLVHRSSETASRHRIQKQPSVKVGTMRSDEDKGKLKRSLVSVSPVKVADLAESQTSTRAKKNPSVIQTRLNFDAESALHLVKRSTQNGRDKRRDATDDEALDSDAYSPFPERSTSQEENRKFSRRSSAKRKPLENKSAKEGKRKRDLESNSSDGGLSASCNRPRKPRQGREIAKKNSKPQNEALRVIFKKYDVDGDGAISFIDLRRAMDGQMARQSRRLSDLEIQRWIADKDRSGQGVVSFEDFAVAFQRQVSL</sequence>
<evidence type="ECO:0000313" key="6">
    <source>
        <dbReference type="Proteomes" id="UP000704712"/>
    </source>
</evidence>
<feature type="domain" description="EF-hand" evidence="4">
    <location>
        <begin position="5119"/>
        <end position="5154"/>
    </location>
</feature>
<evidence type="ECO:0000256" key="3">
    <source>
        <dbReference type="SAM" id="MobiDB-lite"/>
    </source>
</evidence>
<proteinExistence type="predicted"/>
<dbReference type="CDD" id="cd04508">
    <property type="entry name" value="Tudor_SF"/>
    <property type="match status" value="10"/>
</dbReference>
<dbReference type="CDD" id="cd00051">
    <property type="entry name" value="EFh"/>
    <property type="match status" value="1"/>
</dbReference>
<dbReference type="SMART" id="SM00333">
    <property type="entry name" value="TUDOR"/>
    <property type="match status" value="13"/>
</dbReference>
<feature type="coiled-coil region" evidence="2">
    <location>
        <begin position="3942"/>
        <end position="3969"/>
    </location>
</feature>
<dbReference type="PROSITE" id="PS00018">
    <property type="entry name" value="EF_HAND_1"/>
    <property type="match status" value="1"/>
</dbReference>
<dbReference type="PANTHER" id="PTHR34157">
    <property type="entry name" value="TUZIN"/>
    <property type="match status" value="1"/>
</dbReference>
<protein>
    <submittedName>
        <fullName evidence="5">EF-hand domain pair</fullName>
    </submittedName>
</protein>
<feature type="region of interest" description="Disordered" evidence="3">
    <location>
        <begin position="4905"/>
        <end position="4938"/>
    </location>
</feature>
<dbReference type="SMART" id="SM00054">
    <property type="entry name" value="EFh"/>
    <property type="match status" value="4"/>
</dbReference>
<feature type="region of interest" description="Disordered" evidence="3">
    <location>
        <begin position="2241"/>
        <end position="2391"/>
    </location>
</feature>
<feature type="region of interest" description="Disordered" evidence="3">
    <location>
        <begin position="1139"/>
        <end position="1181"/>
    </location>
</feature>
<dbReference type="Pfam" id="PF09409">
    <property type="entry name" value="PUB"/>
    <property type="match status" value="3"/>
</dbReference>
<feature type="compositionally biased region" description="Low complexity" evidence="3">
    <location>
        <begin position="1221"/>
        <end position="1240"/>
    </location>
</feature>
<dbReference type="InterPro" id="IPR002048">
    <property type="entry name" value="EF_hand_dom"/>
</dbReference>
<dbReference type="InterPro" id="IPR018247">
    <property type="entry name" value="EF_Hand_1_Ca_BS"/>
</dbReference>
<feature type="domain" description="EF-hand" evidence="4">
    <location>
        <begin position="1935"/>
        <end position="1970"/>
    </location>
</feature>
<gene>
    <name evidence="5" type="ORF">GN958_ATG14794</name>
</gene>
<feature type="region of interest" description="Disordered" evidence="3">
    <location>
        <begin position="978"/>
        <end position="1031"/>
    </location>
</feature>
<feature type="compositionally biased region" description="Low complexity" evidence="3">
    <location>
        <begin position="979"/>
        <end position="996"/>
    </location>
</feature>
<feature type="region of interest" description="Disordered" evidence="3">
    <location>
        <begin position="1215"/>
        <end position="1246"/>
    </location>
</feature>
<evidence type="ECO:0000259" key="4">
    <source>
        <dbReference type="PROSITE" id="PS50222"/>
    </source>
</evidence>
<feature type="compositionally biased region" description="Basic and acidic residues" evidence="3">
    <location>
        <begin position="5031"/>
        <end position="5048"/>
    </location>
</feature>
<feature type="domain" description="EF-hand" evidence="4">
    <location>
        <begin position="5079"/>
        <end position="5114"/>
    </location>
</feature>
<feature type="compositionally biased region" description="Polar residues" evidence="3">
    <location>
        <begin position="2352"/>
        <end position="2366"/>
    </location>
</feature>
<dbReference type="SMART" id="SM00743">
    <property type="entry name" value="Agenet"/>
    <property type="match status" value="7"/>
</dbReference>
<dbReference type="Gene3D" id="1.10.238.10">
    <property type="entry name" value="EF-hand"/>
    <property type="match status" value="2"/>
</dbReference>
<accession>A0A8S9UCL8</accession>
<dbReference type="InterPro" id="IPR018997">
    <property type="entry name" value="PUB_domain"/>
</dbReference>
<feature type="region of interest" description="Disordered" evidence="3">
    <location>
        <begin position="197"/>
        <end position="226"/>
    </location>
</feature>
<feature type="region of interest" description="Disordered" evidence="3">
    <location>
        <begin position="554"/>
        <end position="575"/>
    </location>
</feature>
<dbReference type="InterPro" id="IPR011992">
    <property type="entry name" value="EF-hand-dom_pair"/>
</dbReference>
<feature type="compositionally biased region" description="Polar residues" evidence="3">
    <location>
        <begin position="2245"/>
        <end position="2257"/>
    </location>
</feature>
<dbReference type="Proteomes" id="UP000704712">
    <property type="component" value="Unassembled WGS sequence"/>
</dbReference>
<dbReference type="Gene3D" id="1.20.58.2190">
    <property type="match status" value="3"/>
</dbReference>
<keyword evidence="1" id="KW-0106">Calcium</keyword>
<keyword evidence="2" id="KW-0175">Coiled coil</keyword>
<feature type="region of interest" description="Disordered" evidence="3">
    <location>
        <begin position="1069"/>
        <end position="1101"/>
    </location>
</feature>
<dbReference type="SUPFAM" id="SSF143503">
    <property type="entry name" value="PUG domain-like"/>
    <property type="match status" value="3"/>
</dbReference>
<organism evidence="5 6">
    <name type="scientific">Phytophthora infestans</name>
    <name type="common">Potato late blight agent</name>
    <name type="synonym">Botrytis infestans</name>
    <dbReference type="NCBI Taxonomy" id="4787"/>
    <lineage>
        <taxon>Eukaryota</taxon>
        <taxon>Sar</taxon>
        <taxon>Stramenopiles</taxon>
        <taxon>Oomycota</taxon>
        <taxon>Peronosporomycetes</taxon>
        <taxon>Peronosporales</taxon>
        <taxon>Peronosporaceae</taxon>
        <taxon>Phytophthora</taxon>
    </lineage>
</organism>
<dbReference type="EMBL" id="JAACNO010002027">
    <property type="protein sequence ID" value="KAF4136048.1"/>
    <property type="molecule type" value="Genomic_DNA"/>
</dbReference>
<reference evidence="5" key="1">
    <citation type="submission" date="2020-03" db="EMBL/GenBank/DDBJ databases">
        <title>Hybrid Assembly of Korean Phytophthora infestans isolates.</title>
        <authorList>
            <person name="Prokchorchik M."/>
            <person name="Lee Y."/>
            <person name="Seo J."/>
            <person name="Cho J.-H."/>
            <person name="Park Y.-E."/>
            <person name="Jang D.-C."/>
            <person name="Im J.-S."/>
            <person name="Choi J.-G."/>
            <person name="Park H.-J."/>
            <person name="Lee G.-B."/>
            <person name="Lee Y.-G."/>
            <person name="Hong S.-Y."/>
            <person name="Cho K."/>
            <person name="Sohn K.H."/>
        </authorList>
    </citation>
    <scope>NUCLEOTIDE SEQUENCE</scope>
    <source>
        <strain evidence="5">KR_2_A2</strain>
    </source>
</reference>